<evidence type="ECO:0000256" key="1">
    <source>
        <dbReference type="SAM" id="MobiDB-lite"/>
    </source>
</evidence>
<keyword evidence="2" id="KW-0732">Signal</keyword>
<dbReference type="STRING" id="930991.A0A0D0E2B5"/>
<sequence length="93" mass="10013">MISLPLVALTLLPYALAVPQPHADPIHVSIVRRSDPDRVANLPKAMEALRTKYGIKQKNTKRAGSTTSIPLTDEQNDSSYSGVVSIGTPYVAV</sequence>
<dbReference type="Proteomes" id="UP000054538">
    <property type="component" value="Unassembled WGS sequence"/>
</dbReference>
<feature type="region of interest" description="Disordered" evidence="1">
    <location>
        <begin position="56"/>
        <end position="82"/>
    </location>
</feature>
<reference evidence="4" key="2">
    <citation type="submission" date="2015-01" db="EMBL/GenBank/DDBJ databases">
        <title>Evolutionary Origins and Diversification of the Mycorrhizal Mutualists.</title>
        <authorList>
            <consortium name="DOE Joint Genome Institute"/>
            <consortium name="Mycorrhizal Genomics Consortium"/>
            <person name="Kohler A."/>
            <person name="Kuo A."/>
            <person name="Nagy L.G."/>
            <person name="Floudas D."/>
            <person name="Copeland A."/>
            <person name="Barry K.W."/>
            <person name="Cichocki N."/>
            <person name="Veneault-Fourrey C."/>
            <person name="LaButti K."/>
            <person name="Lindquist E.A."/>
            <person name="Lipzen A."/>
            <person name="Lundell T."/>
            <person name="Morin E."/>
            <person name="Murat C."/>
            <person name="Riley R."/>
            <person name="Ohm R."/>
            <person name="Sun H."/>
            <person name="Tunlid A."/>
            <person name="Henrissat B."/>
            <person name="Grigoriev I.V."/>
            <person name="Hibbett D.S."/>
            <person name="Martin F."/>
        </authorList>
    </citation>
    <scope>NUCLEOTIDE SEQUENCE [LARGE SCALE GENOMIC DNA]</scope>
    <source>
        <strain evidence="4">Ve08.2h10</strain>
    </source>
</reference>
<evidence type="ECO:0000313" key="3">
    <source>
        <dbReference type="EMBL" id="KIK90920.1"/>
    </source>
</evidence>
<gene>
    <name evidence="3" type="ORF">PAXRUDRAFT_658209</name>
</gene>
<dbReference type="AlphaFoldDB" id="A0A0D0E2B5"/>
<dbReference type="HOGENOM" id="CLU_2400349_0_0_1"/>
<organism evidence="3 4">
    <name type="scientific">Paxillus rubicundulus Ve08.2h10</name>
    <dbReference type="NCBI Taxonomy" id="930991"/>
    <lineage>
        <taxon>Eukaryota</taxon>
        <taxon>Fungi</taxon>
        <taxon>Dikarya</taxon>
        <taxon>Basidiomycota</taxon>
        <taxon>Agaricomycotina</taxon>
        <taxon>Agaricomycetes</taxon>
        <taxon>Agaricomycetidae</taxon>
        <taxon>Boletales</taxon>
        <taxon>Paxilineae</taxon>
        <taxon>Paxillaceae</taxon>
        <taxon>Paxillus</taxon>
    </lineage>
</organism>
<feature type="signal peptide" evidence="2">
    <location>
        <begin position="1"/>
        <end position="17"/>
    </location>
</feature>
<dbReference type="InParanoid" id="A0A0D0E2B5"/>
<feature type="chain" id="PRO_5002226004" description="Extracellular metalloproteinase" evidence="2">
    <location>
        <begin position="18"/>
        <end position="93"/>
    </location>
</feature>
<accession>A0A0D0E2B5</accession>
<protein>
    <recommendedName>
        <fullName evidence="5">Extracellular metalloproteinase</fullName>
    </recommendedName>
</protein>
<evidence type="ECO:0008006" key="5">
    <source>
        <dbReference type="Google" id="ProtNLM"/>
    </source>
</evidence>
<dbReference type="EMBL" id="KN825453">
    <property type="protein sequence ID" value="KIK90920.1"/>
    <property type="molecule type" value="Genomic_DNA"/>
</dbReference>
<name>A0A0D0E2B5_9AGAM</name>
<dbReference type="OrthoDB" id="10523805at2759"/>
<evidence type="ECO:0000313" key="4">
    <source>
        <dbReference type="Proteomes" id="UP000054538"/>
    </source>
</evidence>
<proteinExistence type="predicted"/>
<keyword evidence="4" id="KW-1185">Reference proteome</keyword>
<evidence type="ECO:0000256" key="2">
    <source>
        <dbReference type="SAM" id="SignalP"/>
    </source>
</evidence>
<reference evidence="3 4" key="1">
    <citation type="submission" date="2014-04" db="EMBL/GenBank/DDBJ databases">
        <authorList>
            <consortium name="DOE Joint Genome Institute"/>
            <person name="Kuo A."/>
            <person name="Kohler A."/>
            <person name="Jargeat P."/>
            <person name="Nagy L.G."/>
            <person name="Floudas D."/>
            <person name="Copeland A."/>
            <person name="Barry K.W."/>
            <person name="Cichocki N."/>
            <person name="Veneault-Fourrey C."/>
            <person name="LaButti K."/>
            <person name="Lindquist E.A."/>
            <person name="Lipzen A."/>
            <person name="Lundell T."/>
            <person name="Morin E."/>
            <person name="Murat C."/>
            <person name="Sun H."/>
            <person name="Tunlid A."/>
            <person name="Henrissat B."/>
            <person name="Grigoriev I.V."/>
            <person name="Hibbett D.S."/>
            <person name="Martin F."/>
            <person name="Nordberg H.P."/>
            <person name="Cantor M.N."/>
            <person name="Hua S.X."/>
        </authorList>
    </citation>
    <scope>NUCLEOTIDE SEQUENCE [LARGE SCALE GENOMIC DNA]</scope>
    <source>
        <strain evidence="3 4">Ve08.2h10</strain>
    </source>
</reference>